<accession>A0A8F3HN62</accession>
<name>A0A8F3HN62_9CAUD</name>
<dbReference type="KEGG" id="vg:80832402"/>
<evidence type="ECO:0000313" key="2">
    <source>
        <dbReference type="EMBL" id="QWY14065.1"/>
    </source>
</evidence>
<reference evidence="2" key="1">
    <citation type="submission" date="2021-06" db="EMBL/GenBank/DDBJ databases">
        <authorList>
            <person name="Le T.D."/>
        </authorList>
    </citation>
    <scope>NUCLEOTIDE SEQUENCE</scope>
</reference>
<organism evidence="2 3">
    <name type="scientific">Aeromonas phage pAh6.2TG</name>
    <dbReference type="NCBI Taxonomy" id="2849625"/>
    <lineage>
        <taxon>Viruses</taxon>
        <taxon>Duplodnaviria</taxon>
        <taxon>Heunggongvirae</taxon>
        <taxon>Uroviricota</taxon>
        <taxon>Caudoviricetes</taxon>
        <taxon>Chaseviridae</taxon>
        <taxon>Nefertitivirinae</taxon>
        <taxon>Phayathaivirus</taxon>
        <taxon>Phayathaivirus pAh62TG</taxon>
    </lineage>
</organism>
<keyword evidence="1" id="KW-1133">Transmembrane helix</keyword>
<dbReference type="RefSeq" id="YP_010845250.1">
    <property type="nucleotide sequence ID" value="NC_079187.1"/>
</dbReference>
<feature type="transmembrane region" description="Helical" evidence="1">
    <location>
        <begin position="23"/>
        <end position="45"/>
    </location>
</feature>
<keyword evidence="1" id="KW-0472">Membrane</keyword>
<evidence type="ECO:0000313" key="3">
    <source>
        <dbReference type="Proteomes" id="UP000693898"/>
    </source>
</evidence>
<proteinExistence type="predicted"/>
<protein>
    <submittedName>
        <fullName evidence="2">Uncharacterized protein</fullName>
    </submittedName>
</protein>
<dbReference type="GeneID" id="80832402"/>
<dbReference type="Proteomes" id="UP000693898">
    <property type="component" value="Segment"/>
</dbReference>
<sequence>MCKHCGNDHFDSMYGVYNVHMTWWQTLLGLFIGMIIIPLLVIAYVN</sequence>
<keyword evidence="1" id="KW-0812">Transmembrane</keyword>
<evidence type="ECO:0000256" key="1">
    <source>
        <dbReference type="SAM" id="Phobius"/>
    </source>
</evidence>
<keyword evidence="3" id="KW-1185">Reference proteome</keyword>
<dbReference type="EMBL" id="MZ336020">
    <property type="protein sequence ID" value="QWY14065.1"/>
    <property type="molecule type" value="Genomic_DNA"/>
</dbReference>